<dbReference type="GeneID" id="27707630"/>
<dbReference type="InterPro" id="IPR045063">
    <property type="entry name" value="Dynamin_N"/>
</dbReference>
<dbReference type="PANTHER" id="PTHR36681:SF3">
    <property type="entry name" value="NUCLEAR GTPASE, GERMINAL CENTER-ASSOCIATED, TANDEM DUPLICATE 3"/>
    <property type="match status" value="1"/>
</dbReference>
<feature type="region of interest" description="Disordered" evidence="2">
    <location>
        <begin position="84"/>
        <end position="109"/>
    </location>
</feature>
<dbReference type="EMBL" id="KN848064">
    <property type="protein sequence ID" value="KIY01746.1"/>
    <property type="molecule type" value="Genomic_DNA"/>
</dbReference>
<dbReference type="AlphaFoldDB" id="A0A0D2HIK4"/>
<name>A0A0D2HIK4_9EURO</name>
<evidence type="ECO:0000256" key="2">
    <source>
        <dbReference type="SAM" id="MobiDB-lite"/>
    </source>
</evidence>
<dbReference type="InterPro" id="IPR027417">
    <property type="entry name" value="P-loop_NTPase"/>
</dbReference>
<evidence type="ECO:0000259" key="3">
    <source>
        <dbReference type="Pfam" id="PF00350"/>
    </source>
</evidence>
<dbReference type="InterPro" id="IPR056024">
    <property type="entry name" value="DUF7605"/>
</dbReference>
<feature type="domain" description="Dynamin N-terminal" evidence="3">
    <location>
        <begin position="239"/>
        <end position="466"/>
    </location>
</feature>
<gene>
    <name evidence="5" type="ORF">Z520_01884</name>
</gene>
<dbReference type="PANTHER" id="PTHR36681">
    <property type="entry name" value="NUCLEAR GTPASE, GERMINAL CENTER-ASSOCIATED, TANDEM DUPLICATE 3"/>
    <property type="match status" value="1"/>
</dbReference>
<evidence type="ECO:0008006" key="7">
    <source>
        <dbReference type="Google" id="ProtNLM"/>
    </source>
</evidence>
<dbReference type="STRING" id="1442371.A0A0D2HIK4"/>
<dbReference type="Gene3D" id="3.40.50.300">
    <property type="entry name" value="P-loop containing nucleotide triphosphate hydrolases"/>
    <property type="match status" value="1"/>
</dbReference>
<feature type="domain" description="DUF7605" evidence="4">
    <location>
        <begin position="869"/>
        <end position="1041"/>
    </location>
</feature>
<dbReference type="VEuPathDB" id="FungiDB:Z520_01884"/>
<dbReference type="OrthoDB" id="3598281at2759"/>
<accession>A0A0D2HIK4</accession>
<feature type="compositionally biased region" description="Polar residues" evidence="2">
    <location>
        <begin position="85"/>
        <end position="104"/>
    </location>
</feature>
<keyword evidence="6" id="KW-1185">Reference proteome</keyword>
<dbReference type="Proteomes" id="UP000053411">
    <property type="component" value="Unassembled WGS sequence"/>
</dbReference>
<feature type="compositionally biased region" description="Polar residues" evidence="2">
    <location>
        <begin position="21"/>
        <end position="34"/>
    </location>
</feature>
<evidence type="ECO:0000313" key="6">
    <source>
        <dbReference type="Proteomes" id="UP000053411"/>
    </source>
</evidence>
<feature type="region of interest" description="Disordered" evidence="2">
    <location>
        <begin position="149"/>
        <end position="191"/>
    </location>
</feature>
<evidence type="ECO:0000256" key="1">
    <source>
        <dbReference type="SAM" id="Coils"/>
    </source>
</evidence>
<dbReference type="SUPFAM" id="SSF52540">
    <property type="entry name" value="P-loop containing nucleoside triphosphate hydrolases"/>
    <property type="match status" value="1"/>
</dbReference>
<protein>
    <recommendedName>
        <fullName evidence="7">G domain-containing protein</fullName>
    </recommendedName>
</protein>
<feature type="compositionally biased region" description="Basic and acidic residues" evidence="2">
    <location>
        <begin position="158"/>
        <end position="168"/>
    </location>
</feature>
<sequence length="1129" mass="126657">MDALARTVLSEISDRAKPHVSESSGLLPQEQSESPAKDKQPYASQSLLESGLLDSSRAQVMSTLISRAFSQPFQSPILLTRAEQVGQSSQAESASSRPQRTDGTSPRAFTARETRVVGHAQSSLSPDQNIVCLSRQRVLASAFQAKMIPQYDGPTDGIDSHNDLRDDPGPQDSGSTRLNMSDLFDGRTPEQLEKSVEKSLDLLKRIKQTLGEESDAIVSRWSREIASVQSQAISPKTVIGVVGATGAGKSSVINAVLDEERLLPTSCMRACTAVVTEISYNHQGGAPYRAVVEFISKEDWRKTLNVLFQDLVNSSGQVFSDYTNEDSESGSAYAQVKAVYPRLTKEEMVQVPIDKLMEHQNVAYLDTKRVIESGDVTTFYKELQGFVGSKEKKTRETEFWPLIRVVKLYVKAPVLATGAVIVDLPGMHDSNQARAAVARDYMKQCSRLLIVAPITRAIDDKTAKTLLGDSFKCQLKMDGGLTSVTFVCSKTDDILVTEAQDALGLGEELEVMWAEQRGLEKKKEELEKEIKNLENSRHEMEEAIDKVKDRLAFLRQLQRDLAGGKANFRPERKSAKRKFSDISSWAEQAFKVEEPSPERDCTSGNRQCASTAQSDYASSNACRGQDGPITADEISRGIAQSLGSKRDGDLKIQKVDGQIQALRARVREVDKEHESIPSKVTARCIAARNDHSRVAIRQDYAAGIRELDQELAEEEDAEKFDPEVDARDYAEVARNLPVFCVSSRAYQKLKGRLHKDTTPPGFLHLNATEIPALQAHCVQLTAEARQATSRKFLTSMFQLLNSLRLWASNDSAAKNLTAGQSDREAQILEEKLKEPNRTLKKACDDVVNKISDELQDEICGAYPFATATARDQASDIVRKWGGLHWQTYKAVVRRDGRFTNKKGYHNFNKELLEPLIRRLARPWEFTFSRTIPVTLDELPSSVAHHITAFHNVVERRAVRNGSYVSSFRMLKQQIPVYQEKLKVAITDAKSWVTEQQRDCHREFEPFITAHMRPVYVACNNESGSGQYKRMKEKMERYVRKQKKHMFHKAVDHVDELIQQIPRGVRESLRRKINGIFKAVRRDYKSVVVRQKARPLERKASLDKILDIVDSAELVFKQAVGLEPEPEPTQ</sequence>
<keyword evidence="1" id="KW-0175">Coiled coil</keyword>
<dbReference type="RefSeq" id="XP_016635868.1">
    <property type="nucleotide sequence ID" value="XM_016772398.1"/>
</dbReference>
<evidence type="ECO:0000313" key="5">
    <source>
        <dbReference type="EMBL" id="KIY01746.1"/>
    </source>
</evidence>
<dbReference type="Pfam" id="PF00350">
    <property type="entry name" value="Dynamin_N"/>
    <property type="match status" value="1"/>
</dbReference>
<dbReference type="Pfam" id="PF24564">
    <property type="entry name" value="DUF7605"/>
    <property type="match status" value="1"/>
</dbReference>
<feature type="region of interest" description="Disordered" evidence="2">
    <location>
        <begin position="1"/>
        <end position="48"/>
    </location>
</feature>
<feature type="coiled-coil region" evidence="1">
    <location>
        <begin position="509"/>
        <end position="557"/>
    </location>
</feature>
<reference evidence="5 6" key="1">
    <citation type="submission" date="2015-01" db="EMBL/GenBank/DDBJ databases">
        <title>The Genome Sequence of Fonsecaea multimorphosa CBS 102226.</title>
        <authorList>
            <consortium name="The Broad Institute Genomics Platform"/>
            <person name="Cuomo C."/>
            <person name="de Hoog S."/>
            <person name="Gorbushina A."/>
            <person name="Stielow B."/>
            <person name="Teixiera M."/>
            <person name="Abouelleil A."/>
            <person name="Chapman S.B."/>
            <person name="Priest M."/>
            <person name="Young S.K."/>
            <person name="Wortman J."/>
            <person name="Nusbaum C."/>
            <person name="Birren B."/>
        </authorList>
    </citation>
    <scope>NUCLEOTIDE SEQUENCE [LARGE SCALE GENOMIC DNA]</scope>
    <source>
        <strain evidence="5 6">CBS 102226</strain>
    </source>
</reference>
<organism evidence="5 6">
    <name type="scientific">Fonsecaea multimorphosa CBS 102226</name>
    <dbReference type="NCBI Taxonomy" id="1442371"/>
    <lineage>
        <taxon>Eukaryota</taxon>
        <taxon>Fungi</taxon>
        <taxon>Dikarya</taxon>
        <taxon>Ascomycota</taxon>
        <taxon>Pezizomycotina</taxon>
        <taxon>Eurotiomycetes</taxon>
        <taxon>Chaetothyriomycetidae</taxon>
        <taxon>Chaetothyriales</taxon>
        <taxon>Herpotrichiellaceae</taxon>
        <taxon>Fonsecaea</taxon>
    </lineage>
</organism>
<evidence type="ECO:0000259" key="4">
    <source>
        <dbReference type="Pfam" id="PF24564"/>
    </source>
</evidence>
<proteinExistence type="predicted"/>